<evidence type="ECO:0000313" key="2">
    <source>
        <dbReference type="Proteomes" id="UP000297398"/>
    </source>
</evidence>
<organism evidence="1 2">
    <name type="scientific">Synechococcus phage S-CBP42</name>
    <dbReference type="NCBI Taxonomy" id="461711"/>
    <lineage>
        <taxon>Viruses</taxon>
        <taxon>Duplodnaviria</taxon>
        <taxon>Heunggongvirae</taxon>
        <taxon>Uroviricota</taxon>
        <taxon>Caudoviricetes</taxon>
        <taxon>Autographivirales</taxon>
        <taxon>Aegirvirus</taxon>
        <taxon>Aegirvirus SCBP42</taxon>
    </lineage>
</organism>
<dbReference type="Proteomes" id="UP000297398">
    <property type="component" value="Segment"/>
</dbReference>
<protein>
    <submittedName>
        <fullName evidence="1">Uncharacterized protein</fullName>
    </submittedName>
</protein>
<reference evidence="1 2" key="1">
    <citation type="submission" date="2010-12" db="EMBL/GenBank/DDBJ databases">
        <title>The Genome Sequence of Synechococcus phage S-CBP42.</title>
        <authorList>
            <consortium name="The Broad Institute Genome Sequencing Platform"/>
            <person name="Henn M.R."/>
            <person name="Chen F."/>
            <person name="Wang K."/>
            <person name="Levin J."/>
            <person name="Malboeuf C."/>
            <person name="Casali M."/>
            <person name="Russ C."/>
            <person name="Lennon N."/>
            <person name="Chapman S.B."/>
            <person name="Erlich R."/>
            <person name="Young S.K."/>
            <person name="Yandava C."/>
            <person name="Zeng Q."/>
            <person name="Alvarado L."/>
            <person name="Anderson S."/>
            <person name="Berlin A."/>
            <person name="Chen Z."/>
            <person name="Freedman E."/>
            <person name="Gellesch M."/>
            <person name="Goldberg J."/>
            <person name="Green L."/>
            <person name="Griggs A."/>
            <person name="Gujja S."/>
            <person name="Heilman E.R."/>
            <person name="Heiman D."/>
            <person name="Hollinger A."/>
            <person name="Howarth C."/>
            <person name="Larson L."/>
            <person name="Mehta T."/>
            <person name="Pearson M."/>
            <person name="Roberts A."/>
            <person name="Ryan E."/>
            <person name="Saif S."/>
            <person name="Shea T."/>
            <person name="Shenoy N."/>
            <person name="Sisk P."/>
            <person name="Stolte C."/>
            <person name="Sykes S."/>
            <person name="White J."/>
            <person name="Haas B."/>
            <person name="Nusbaum C."/>
            <person name="Birren B."/>
        </authorList>
    </citation>
    <scope>NUCLEOTIDE SEQUENCE [LARGE SCALE GENOMIC DNA]</scope>
</reference>
<name>G8EYF2_9CAUD</name>
<evidence type="ECO:0000313" key="1">
    <source>
        <dbReference type="EMBL" id="AET72532.1"/>
    </source>
</evidence>
<accession>G8EYF2</accession>
<gene>
    <name evidence="1" type="ORF">SXGG_00035</name>
</gene>
<dbReference type="InterPro" id="IPR057004">
    <property type="entry name" value="Gp90-like"/>
</dbReference>
<proteinExistence type="predicted"/>
<dbReference type="Pfam" id="PF23790">
    <property type="entry name" value="Kyano_Gp96"/>
    <property type="match status" value="1"/>
</dbReference>
<sequence length="134" mass="14814">MALPPTEGGPLKAMTRKIETEMIAAIANGKEWQKDNTMVCRNCMATTGPVVMSVYLYGNLIAEIIGGQVIKLCFGSRDHFSRTTFSRLNAILRQWAKPGIGLYTYKHQPMLAGLAATGDIELEVGDTWTCNLYR</sequence>
<dbReference type="EMBL" id="JF974300">
    <property type="protein sequence ID" value="AET72532.1"/>
    <property type="molecule type" value="Genomic_DNA"/>
</dbReference>